<evidence type="ECO:0000313" key="3">
    <source>
        <dbReference type="Proteomes" id="UP001165378"/>
    </source>
</evidence>
<reference evidence="2" key="1">
    <citation type="submission" date="2022-01" db="EMBL/GenBank/DDBJ databases">
        <title>Genome-Based Taxonomic Classification of the Phylum Actinobacteria.</title>
        <authorList>
            <person name="Gao Y."/>
        </authorList>
    </citation>
    <scope>NUCLEOTIDE SEQUENCE</scope>
    <source>
        <strain evidence="2">KLBMP 8922</strain>
    </source>
</reference>
<protein>
    <submittedName>
        <fullName evidence="2">Uncharacterized protein</fullName>
    </submittedName>
</protein>
<keyword evidence="3" id="KW-1185">Reference proteome</keyword>
<proteinExistence type="predicted"/>
<sequence>MINEMDGVSLERMMVDLDSLKEFEASILSVLDDLTSGSVSAVNPVDGVVKADDYGTGFNEAYFIAWGTIGVVEHVKRLATMLHQQIEAMAMTIQMAGDKTVAADDGAKQKLSKLLYGDGKSADTRPYSDKPTQVAPSQTSAGTGASTTEVAGTG</sequence>
<dbReference type="RefSeq" id="WP_235056032.1">
    <property type="nucleotide sequence ID" value="NZ_JAKFHA010000023.1"/>
</dbReference>
<accession>A0AA41Q6Q1</accession>
<evidence type="ECO:0000256" key="1">
    <source>
        <dbReference type="SAM" id="MobiDB-lite"/>
    </source>
</evidence>
<gene>
    <name evidence="2" type="ORF">LZ495_29695</name>
</gene>
<dbReference type="EMBL" id="JAKFHA010000023">
    <property type="protein sequence ID" value="MCF2531369.1"/>
    <property type="molecule type" value="Genomic_DNA"/>
</dbReference>
<dbReference type="AlphaFoldDB" id="A0AA41Q6Q1"/>
<organism evidence="2 3">
    <name type="scientific">Yinghuangia soli</name>
    <dbReference type="NCBI Taxonomy" id="2908204"/>
    <lineage>
        <taxon>Bacteria</taxon>
        <taxon>Bacillati</taxon>
        <taxon>Actinomycetota</taxon>
        <taxon>Actinomycetes</taxon>
        <taxon>Kitasatosporales</taxon>
        <taxon>Streptomycetaceae</taxon>
        <taxon>Yinghuangia</taxon>
    </lineage>
</organism>
<feature type="compositionally biased region" description="Low complexity" evidence="1">
    <location>
        <begin position="135"/>
        <end position="154"/>
    </location>
</feature>
<dbReference type="Proteomes" id="UP001165378">
    <property type="component" value="Unassembled WGS sequence"/>
</dbReference>
<evidence type="ECO:0000313" key="2">
    <source>
        <dbReference type="EMBL" id="MCF2531369.1"/>
    </source>
</evidence>
<name>A0AA41Q6Q1_9ACTN</name>
<feature type="region of interest" description="Disordered" evidence="1">
    <location>
        <begin position="117"/>
        <end position="154"/>
    </location>
</feature>
<comment type="caution">
    <text evidence="2">The sequence shown here is derived from an EMBL/GenBank/DDBJ whole genome shotgun (WGS) entry which is preliminary data.</text>
</comment>